<dbReference type="EMBL" id="HBIQ01015953">
    <property type="protein sequence ID" value="CAE0529227.1"/>
    <property type="molecule type" value="Transcribed_RNA"/>
</dbReference>
<dbReference type="SUPFAM" id="SSF52151">
    <property type="entry name" value="FabD/lysophospholipase-like"/>
    <property type="match status" value="1"/>
</dbReference>
<sequence>MSSASIPAVFQPRYVDGRYHMDGGTVWNTNIATAIQKCYEKTGDYSKISLDIANCDAHHPVFNNETSHNALENYMRQRAIHKFHKKTNDILEVKRAYPEVNYRYYFQPSGETNSGLSELDFYNSTTWRVNEMGRRDAKATLEAGENFGFEMLEQYHFNQEVKKAYPNYTDYFKKMFGFE</sequence>
<evidence type="ECO:0008006" key="2">
    <source>
        <dbReference type="Google" id="ProtNLM"/>
    </source>
</evidence>
<gene>
    <name evidence="1" type="ORF">SACU0126_LOCUS5262</name>
</gene>
<protein>
    <recommendedName>
        <fullName evidence="2">PNPLA domain-containing protein</fullName>
    </recommendedName>
</protein>
<dbReference type="InterPro" id="IPR016035">
    <property type="entry name" value="Acyl_Trfase/lysoPLipase"/>
</dbReference>
<dbReference type="AlphaFoldDB" id="A0A7S3RP07"/>
<evidence type="ECO:0000313" key="1">
    <source>
        <dbReference type="EMBL" id="CAE0529227.1"/>
    </source>
</evidence>
<dbReference type="Gene3D" id="3.40.1090.10">
    <property type="entry name" value="Cytosolic phospholipase A2 catalytic domain"/>
    <property type="match status" value="1"/>
</dbReference>
<reference evidence="1" key="1">
    <citation type="submission" date="2021-01" db="EMBL/GenBank/DDBJ databases">
        <authorList>
            <person name="Corre E."/>
            <person name="Pelletier E."/>
            <person name="Niang G."/>
            <person name="Scheremetjew M."/>
            <person name="Finn R."/>
            <person name="Kale V."/>
            <person name="Holt S."/>
            <person name="Cochrane G."/>
            <person name="Meng A."/>
            <person name="Brown T."/>
            <person name="Cohen L."/>
        </authorList>
    </citation>
    <scope>NUCLEOTIDE SEQUENCE</scope>
    <source>
        <strain evidence="1">SPMC142</strain>
    </source>
</reference>
<accession>A0A7S3RP07</accession>
<organism evidence="1">
    <name type="scientific">Strombidinopsis acuminata</name>
    <dbReference type="NCBI Taxonomy" id="141414"/>
    <lineage>
        <taxon>Eukaryota</taxon>
        <taxon>Sar</taxon>
        <taxon>Alveolata</taxon>
        <taxon>Ciliophora</taxon>
        <taxon>Intramacronucleata</taxon>
        <taxon>Spirotrichea</taxon>
        <taxon>Choreotrichia</taxon>
        <taxon>Choreotrichida</taxon>
        <taxon>Strombidinopsidae</taxon>
        <taxon>Strombidinopsis</taxon>
    </lineage>
</organism>
<proteinExistence type="predicted"/>
<name>A0A7S3RP07_9SPIT</name>